<protein>
    <submittedName>
        <fullName evidence="2">Serum amyloid A protein</fullName>
    </submittedName>
</protein>
<dbReference type="WBParaSite" id="RSKR_0000055000.1">
    <property type="protein sequence ID" value="RSKR_0000055000.1"/>
    <property type="gene ID" value="RSKR_0000055000"/>
</dbReference>
<dbReference type="Proteomes" id="UP000095286">
    <property type="component" value="Unplaced"/>
</dbReference>
<reference evidence="2" key="1">
    <citation type="submission" date="2016-11" db="UniProtKB">
        <authorList>
            <consortium name="WormBaseParasite"/>
        </authorList>
    </citation>
    <scope>IDENTIFICATION</scope>
    <source>
        <strain evidence="2">KR3021</strain>
    </source>
</reference>
<name>A0AC35THN2_9BILA</name>
<organism evidence="1 2">
    <name type="scientific">Rhabditophanes sp. KR3021</name>
    <dbReference type="NCBI Taxonomy" id="114890"/>
    <lineage>
        <taxon>Eukaryota</taxon>
        <taxon>Metazoa</taxon>
        <taxon>Ecdysozoa</taxon>
        <taxon>Nematoda</taxon>
        <taxon>Chromadorea</taxon>
        <taxon>Rhabditida</taxon>
        <taxon>Tylenchina</taxon>
        <taxon>Panagrolaimomorpha</taxon>
        <taxon>Strongyloidoidea</taxon>
        <taxon>Alloionematidae</taxon>
        <taxon>Rhabditophanes</taxon>
    </lineage>
</organism>
<sequence length="118" mass="13174">MESVSTKVGGNLNKFQLILIAILCLLSIIDAKPDYSKWNQSATLWGKRSGGGAGKTYGMYDEAADFYLAKRPAESWQNMNSLWGKRSGNWNGANTLWGKRSELGTRQWNNANGLWGRK</sequence>
<evidence type="ECO:0000313" key="2">
    <source>
        <dbReference type="WBParaSite" id="RSKR_0000055000.1"/>
    </source>
</evidence>
<accession>A0AC35THN2</accession>
<proteinExistence type="predicted"/>
<evidence type="ECO:0000313" key="1">
    <source>
        <dbReference type="Proteomes" id="UP000095286"/>
    </source>
</evidence>